<comment type="caution">
    <text evidence="9">The sequence shown here is derived from an EMBL/GenBank/DDBJ whole genome shotgun (WGS) entry which is preliminary data.</text>
</comment>
<proteinExistence type="inferred from homology"/>
<gene>
    <name evidence="9" type="ORF">SAV14893_036190</name>
</gene>
<evidence type="ECO:0000313" key="10">
    <source>
        <dbReference type="Proteomes" id="UP000302139"/>
    </source>
</evidence>
<evidence type="ECO:0000256" key="6">
    <source>
        <dbReference type="ARBA" id="ARBA00023157"/>
    </source>
</evidence>
<dbReference type="Pfam" id="PF00720">
    <property type="entry name" value="SSI"/>
    <property type="match status" value="1"/>
</dbReference>
<evidence type="ECO:0000256" key="4">
    <source>
        <dbReference type="ARBA" id="ARBA00022690"/>
    </source>
</evidence>
<evidence type="ECO:0000259" key="8">
    <source>
        <dbReference type="Pfam" id="PF00720"/>
    </source>
</evidence>
<dbReference type="EMBL" id="BJHX01000001">
    <property type="protein sequence ID" value="GDY64226.1"/>
    <property type="molecule type" value="Genomic_DNA"/>
</dbReference>
<keyword evidence="4" id="KW-0646">Protease inhibitor</keyword>
<dbReference type="Gene3D" id="3.30.350.10">
    <property type="entry name" value="Subtilisin inhibitor-like"/>
    <property type="match status" value="1"/>
</dbReference>
<keyword evidence="6" id="KW-1015">Disulfide bond</keyword>
<reference evidence="9 10" key="1">
    <citation type="submission" date="2019-04" db="EMBL/GenBank/DDBJ databases">
        <title>Draft genome sequences of Streptomyces avermitilis NBRC 14893.</title>
        <authorList>
            <person name="Komaki H."/>
            <person name="Tamura T."/>
            <person name="Hosoyama A."/>
        </authorList>
    </citation>
    <scope>NUCLEOTIDE SEQUENCE [LARGE SCALE GENOMIC DNA]</scope>
    <source>
        <strain evidence="9 10">NBRC 14893</strain>
    </source>
</reference>
<dbReference type="Proteomes" id="UP000302139">
    <property type="component" value="Unassembled WGS sequence"/>
</dbReference>
<keyword evidence="3" id="KW-0964">Secreted</keyword>
<comment type="similarity">
    <text evidence="2">Belongs to the protease inhibitor I16 (SSI) family.</text>
</comment>
<protein>
    <recommendedName>
        <fullName evidence="8">Subtilisin inhibitor domain-containing protein</fullName>
    </recommendedName>
</protein>
<dbReference type="GO" id="GO:0005576">
    <property type="term" value="C:extracellular region"/>
    <property type="evidence" value="ECO:0007669"/>
    <property type="project" value="UniProtKB-SubCell"/>
</dbReference>
<evidence type="ECO:0000256" key="7">
    <source>
        <dbReference type="SAM" id="MobiDB-lite"/>
    </source>
</evidence>
<evidence type="ECO:0000313" key="9">
    <source>
        <dbReference type="EMBL" id="GDY64226.1"/>
    </source>
</evidence>
<feature type="region of interest" description="Disordered" evidence="7">
    <location>
        <begin position="1"/>
        <end position="52"/>
    </location>
</feature>
<dbReference type="InterPro" id="IPR023549">
    <property type="entry name" value="Subtilisin_inhibitor"/>
</dbReference>
<evidence type="ECO:0000256" key="3">
    <source>
        <dbReference type="ARBA" id="ARBA00022525"/>
    </source>
</evidence>
<accession>A0A4D4LXJ0</accession>
<dbReference type="AlphaFoldDB" id="A0A4D4LXJ0"/>
<feature type="domain" description="Subtilisin inhibitor" evidence="8">
    <location>
        <begin position="111"/>
        <end position="187"/>
    </location>
</feature>
<evidence type="ECO:0000256" key="1">
    <source>
        <dbReference type="ARBA" id="ARBA00004613"/>
    </source>
</evidence>
<dbReference type="GO" id="GO:0004867">
    <property type="term" value="F:serine-type endopeptidase inhibitor activity"/>
    <property type="evidence" value="ECO:0007669"/>
    <property type="project" value="UniProtKB-KW"/>
</dbReference>
<evidence type="ECO:0000256" key="5">
    <source>
        <dbReference type="ARBA" id="ARBA00022900"/>
    </source>
</evidence>
<organism evidence="9 10">
    <name type="scientific">Streptomyces avermitilis</name>
    <dbReference type="NCBI Taxonomy" id="33903"/>
    <lineage>
        <taxon>Bacteria</taxon>
        <taxon>Bacillati</taxon>
        <taxon>Actinomycetota</taxon>
        <taxon>Actinomycetes</taxon>
        <taxon>Kitasatosporales</taxon>
        <taxon>Streptomycetaceae</taxon>
        <taxon>Streptomyces</taxon>
    </lineage>
</organism>
<comment type="subcellular location">
    <subcellularLocation>
        <location evidence="1">Secreted</location>
    </subcellularLocation>
</comment>
<evidence type="ECO:0000256" key="2">
    <source>
        <dbReference type="ARBA" id="ARBA00010472"/>
    </source>
</evidence>
<sequence>MQMMTQPSGVSPIAPYGTRQAAHRAKSASFREAPGPAAGQPECPRRSPVAQPPGLRAVSQAMFQLSTHTPRGVLLTVAALAAYAAPTTAYAQGLPLPPAPVRGDEVGDHLTVTVSHAGRADGTYRLRCHPGGGSHPDPGGACGTLDRRTIWGRDPFSPVAPDGLCTMQYGGPATAYVTGTWAGRPVNATYDRSDGCQIARWNDLVPLLPDLRSPRS</sequence>
<name>A0A4D4LXJ0_STRAX</name>
<dbReference type="InterPro" id="IPR036819">
    <property type="entry name" value="Subtilisin_inhibitor-like_sf"/>
</dbReference>
<dbReference type="SUPFAM" id="SSF55399">
    <property type="entry name" value="Subtilisin inhibitor"/>
    <property type="match status" value="1"/>
</dbReference>
<keyword evidence="5" id="KW-0722">Serine protease inhibitor</keyword>